<keyword evidence="1" id="KW-1133">Transmembrane helix</keyword>
<evidence type="ECO:0000313" key="2">
    <source>
        <dbReference type="EMBL" id="KAJ7624398.1"/>
    </source>
</evidence>
<comment type="caution">
    <text evidence="2">The sequence shown here is derived from an EMBL/GenBank/DDBJ whole genome shotgun (WGS) entry which is preliminary data.</text>
</comment>
<feature type="transmembrane region" description="Helical" evidence="1">
    <location>
        <begin position="67"/>
        <end position="92"/>
    </location>
</feature>
<evidence type="ECO:0000256" key="1">
    <source>
        <dbReference type="SAM" id="Phobius"/>
    </source>
</evidence>
<dbReference type="EMBL" id="JARKIF010000013">
    <property type="protein sequence ID" value="KAJ7624398.1"/>
    <property type="molecule type" value="Genomic_DNA"/>
</dbReference>
<keyword evidence="3" id="KW-1185">Reference proteome</keyword>
<reference evidence="2" key="1">
    <citation type="submission" date="2023-03" db="EMBL/GenBank/DDBJ databases">
        <title>Massive genome expansion in bonnet fungi (Mycena s.s.) driven by repeated elements and novel gene families across ecological guilds.</title>
        <authorList>
            <consortium name="Lawrence Berkeley National Laboratory"/>
            <person name="Harder C.B."/>
            <person name="Miyauchi S."/>
            <person name="Viragh M."/>
            <person name="Kuo A."/>
            <person name="Thoen E."/>
            <person name="Andreopoulos B."/>
            <person name="Lu D."/>
            <person name="Skrede I."/>
            <person name="Drula E."/>
            <person name="Henrissat B."/>
            <person name="Morin E."/>
            <person name="Kohler A."/>
            <person name="Barry K."/>
            <person name="LaButti K."/>
            <person name="Morin E."/>
            <person name="Salamov A."/>
            <person name="Lipzen A."/>
            <person name="Mereny Z."/>
            <person name="Hegedus B."/>
            <person name="Baldrian P."/>
            <person name="Stursova M."/>
            <person name="Weitz H."/>
            <person name="Taylor A."/>
            <person name="Grigoriev I.V."/>
            <person name="Nagy L.G."/>
            <person name="Martin F."/>
            <person name="Kauserud H."/>
        </authorList>
    </citation>
    <scope>NUCLEOTIDE SEQUENCE</scope>
    <source>
        <strain evidence="2">9284</strain>
    </source>
</reference>
<dbReference type="Proteomes" id="UP001221142">
    <property type="component" value="Unassembled WGS sequence"/>
</dbReference>
<feature type="transmembrane region" description="Helical" evidence="1">
    <location>
        <begin position="38"/>
        <end position="61"/>
    </location>
</feature>
<evidence type="ECO:0000313" key="3">
    <source>
        <dbReference type="Proteomes" id="UP001221142"/>
    </source>
</evidence>
<dbReference type="AlphaFoldDB" id="A0AAD7FHG0"/>
<organism evidence="2 3">
    <name type="scientific">Roridomyces roridus</name>
    <dbReference type="NCBI Taxonomy" id="1738132"/>
    <lineage>
        <taxon>Eukaryota</taxon>
        <taxon>Fungi</taxon>
        <taxon>Dikarya</taxon>
        <taxon>Basidiomycota</taxon>
        <taxon>Agaricomycotina</taxon>
        <taxon>Agaricomycetes</taxon>
        <taxon>Agaricomycetidae</taxon>
        <taxon>Agaricales</taxon>
        <taxon>Marasmiineae</taxon>
        <taxon>Mycenaceae</taxon>
        <taxon>Roridomyces</taxon>
    </lineage>
</organism>
<keyword evidence="1" id="KW-0812">Transmembrane</keyword>
<name>A0AAD7FHG0_9AGAR</name>
<gene>
    <name evidence="2" type="ORF">FB45DRAFT_923316</name>
</gene>
<feature type="transmembrane region" description="Helical" evidence="1">
    <location>
        <begin position="14"/>
        <end position="31"/>
    </location>
</feature>
<protein>
    <submittedName>
        <fullName evidence="2">Uncharacterized protein</fullName>
    </submittedName>
</protein>
<sequence>MAFAFLPFPFLNSFSLPVQFLILLGLAFCAYRYDTFRGILLSIVGIYCLYKVTVPLVRWAFFVFKTIAWFGFYVNFFLLGIGYIFTGAMGIWNFPELLQTFMDSLEGK</sequence>
<keyword evidence="1" id="KW-0472">Membrane</keyword>
<proteinExistence type="predicted"/>
<accession>A0AAD7FHG0</accession>